<dbReference type="EMBL" id="CP144746">
    <property type="protein sequence ID" value="WVZ55342.1"/>
    <property type="molecule type" value="Genomic_DNA"/>
</dbReference>
<evidence type="ECO:0000256" key="1">
    <source>
        <dbReference type="SAM" id="MobiDB-lite"/>
    </source>
</evidence>
<feature type="compositionally biased region" description="Pro residues" evidence="1">
    <location>
        <begin position="64"/>
        <end position="77"/>
    </location>
</feature>
<organism evidence="2 3">
    <name type="scientific">Paspalum notatum var. saurae</name>
    <dbReference type="NCBI Taxonomy" id="547442"/>
    <lineage>
        <taxon>Eukaryota</taxon>
        <taxon>Viridiplantae</taxon>
        <taxon>Streptophyta</taxon>
        <taxon>Embryophyta</taxon>
        <taxon>Tracheophyta</taxon>
        <taxon>Spermatophyta</taxon>
        <taxon>Magnoliopsida</taxon>
        <taxon>Liliopsida</taxon>
        <taxon>Poales</taxon>
        <taxon>Poaceae</taxon>
        <taxon>PACMAD clade</taxon>
        <taxon>Panicoideae</taxon>
        <taxon>Andropogonodae</taxon>
        <taxon>Paspaleae</taxon>
        <taxon>Paspalinae</taxon>
        <taxon>Paspalum</taxon>
    </lineage>
</organism>
<dbReference type="Proteomes" id="UP001341281">
    <property type="component" value="Chromosome 02"/>
</dbReference>
<proteinExistence type="predicted"/>
<accession>A0AAQ3PYR6</accession>
<sequence length="77" mass="8417">MASKLGDDESWREGYVKEATAGFRSRWRRRRASSLGLLAGGAVLRSHGGANLPCRGRAPRPLQGQPPAPWPQRGRPP</sequence>
<protein>
    <submittedName>
        <fullName evidence="2">Uncharacterized protein</fullName>
    </submittedName>
</protein>
<evidence type="ECO:0000313" key="3">
    <source>
        <dbReference type="Proteomes" id="UP001341281"/>
    </source>
</evidence>
<keyword evidence="3" id="KW-1185">Reference proteome</keyword>
<gene>
    <name evidence="2" type="ORF">U9M48_006014</name>
</gene>
<dbReference type="AlphaFoldDB" id="A0AAQ3PYR6"/>
<feature type="region of interest" description="Disordered" evidence="1">
    <location>
        <begin position="45"/>
        <end position="77"/>
    </location>
</feature>
<reference evidence="2 3" key="1">
    <citation type="submission" date="2024-02" db="EMBL/GenBank/DDBJ databases">
        <title>High-quality chromosome-scale genome assembly of Pensacola bahiagrass (Paspalum notatum Flugge var. saurae).</title>
        <authorList>
            <person name="Vega J.M."/>
            <person name="Podio M."/>
            <person name="Orjuela J."/>
            <person name="Siena L.A."/>
            <person name="Pessino S.C."/>
            <person name="Combes M.C."/>
            <person name="Mariac C."/>
            <person name="Albertini E."/>
            <person name="Pupilli F."/>
            <person name="Ortiz J.P.A."/>
            <person name="Leblanc O."/>
        </authorList>
    </citation>
    <scope>NUCLEOTIDE SEQUENCE [LARGE SCALE GENOMIC DNA]</scope>
    <source>
        <strain evidence="2">R1</strain>
        <tissue evidence="2">Leaf</tissue>
    </source>
</reference>
<evidence type="ECO:0000313" key="2">
    <source>
        <dbReference type="EMBL" id="WVZ55342.1"/>
    </source>
</evidence>
<name>A0AAQ3PYR6_PASNO</name>